<comment type="caution">
    <text evidence="1">The sequence shown here is derived from an EMBL/GenBank/DDBJ whole genome shotgun (WGS) entry which is preliminary data.</text>
</comment>
<protein>
    <submittedName>
        <fullName evidence="1">Uncharacterized protein</fullName>
    </submittedName>
</protein>
<dbReference type="AlphaFoldDB" id="A0AA91YVV5"/>
<dbReference type="EMBL" id="NMPZ01000032">
    <property type="protein sequence ID" value="OXL42778.1"/>
    <property type="molecule type" value="Genomic_DNA"/>
</dbReference>
<accession>A0AA91YVV5</accession>
<dbReference type="Proteomes" id="UP000215155">
    <property type="component" value="Unassembled WGS sequence"/>
</dbReference>
<sequence length="359" mass="40229">MAYIFNNYMKRILFLLTLCGLFSLGVSAKSKLKTAYRNLLIYAYAESSIEDDNIKLEIINGSLYATNKTKKTIFLDLSQCFIGINGNSSPMYDENQGKSKKSKKGITTSTDVFLTIAPSLGDKQDATFIRSLTPFVWGNYTTTETPLSTDFFGNVKGGGLTKADKNLFNVLNDLAEKAKAADPKKKHYIGAASCHLTEDESIQTISASIAYAFNKRTEDWTNCQLSTWVSDVILAPYYVEMPEDVKNKKGFGVKEQKPAIIHIKAEWPFEKDNQKPTGLFSDWEGNYKKGTFTLVCPSPSKADKSFSSYLKGTLRNALTGTNAPLDRKYYESVYRFDGENSDWGEMNFVDDINKTMQAK</sequence>
<organism evidence="1 2">
    <name type="scientific">Segatella copri</name>
    <dbReference type="NCBI Taxonomy" id="165179"/>
    <lineage>
        <taxon>Bacteria</taxon>
        <taxon>Pseudomonadati</taxon>
        <taxon>Bacteroidota</taxon>
        <taxon>Bacteroidia</taxon>
        <taxon>Bacteroidales</taxon>
        <taxon>Prevotellaceae</taxon>
        <taxon>Segatella</taxon>
    </lineage>
</organism>
<name>A0AA91YVV5_9BACT</name>
<evidence type="ECO:0000313" key="2">
    <source>
        <dbReference type="Proteomes" id="UP000215155"/>
    </source>
</evidence>
<evidence type="ECO:0000313" key="1">
    <source>
        <dbReference type="EMBL" id="OXL42778.1"/>
    </source>
</evidence>
<proteinExistence type="predicted"/>
<reference evidence="1 2" key="1">
    <citation type="submission" date="2017-07" db="EMBL/GenBank/DDBJ databases">
        <title>Draft genome sequence of Prevotella copri isolated from the gut of healthy adult Indian.</title>
        <authorList>
            <person name="Das B."/>
            <person name="Bag S."/>
            <person name="Ghosh T.S."/>
        </authorList>
    </citation>
    <scope>NUCLEOTIDE SEQUENCE [LARGE SCALE GENOMIC DNA]</scope>
    <source>
        <strain evidence="1 2">Indica</strain>
    </source>
</reference>
<gene>
    <name evidence="1" type="ORF">CFT61_14605</name>
</gene>